<evidence type="ECO:0000313" key="2">
    <source>
        <dbReference type="Proteomes" id="UP001165561"/>
    </source>
</evidence>
<gene>
    <name evidence="1" type="ORF">PU560_17380</name>
</gene>
<dbReference type="InterPro" id="IPR018727">
    <property type="entry name" value="DUF2267"/>
</dbReference>
<protein>
    <submittedName>
        <fullName evidence="1">DUF2267 domain-containing protein</fullName>
    </submittedName>
</protein>
<name>A0ABT5U1L5_9MICO</name>
<dbReference type="Gene3D" id="1.10.490.110">
    <property type="entry name" value="Uncharacterized conserved protein DUF2267"/>
    <property type="match status" value="1"/>
</dbReference>
<dbReference type="Pfam" id="PF10025">
    <property type="entry name" value="DUF2267"/>
    <property type="match status" value="1"/>
</dbReference>
<sequence length="129" mass="14340">MKTHEIVSAVQASAGIDTPEHAQRAVEATLTVLGQRLSTEASDLAAQLPPELAEHLPQDGEAERFDLPEFYRRVAEQEGRDCTPDEARRHARAVTAALRESVGAEYRHLLDQLPQDWGDLLHTDNVVQH</sequence>
<dbReference type="EMBL" id="JARACI010001201">
    <property type="protein sequence ID" value="MDD9208218.1"/>
    <property type="molecule type" value="Genomic_DNA"/>
</dbReference>
<comment type="caution">
    <text evidence="1">The sequence shown here is derived from an EMBL/GenBank/DDBJ whole genome shotgun (WGS) entry which is preliminary data.</text>
</comment>
<accession>A0ABT5U1L5</accession>
<reference evidence="1" key="1">
    <citation type="submission" date="2023-02" db="EMBL/GenBank/DDBJ databases">
        <title>Georgenia sp.10Sc9-8, isolated from a soil sample collected from the Taklamakan desert.</title>
        <authorList>
            <person name="Liu S."/>
        </authorList>
    </citation>
    <scope>NUCLEOTIDE SEQUENCE</scope>
    <source>
        <strain evidence="1">10Sc9-8</strain>
    </source>
</reference>
<evidence type="ECO:0000313" key="1">
    <source>
        <dbReference type="EMBL" id="MDD9208218.1"/>
    </source>
</evidence>
<keyword evidence="2" id="KW-1185">Reference proteome</keyword>
<dbReference type="Proteomes" id="UP001165561">
    <property type="component" value="Unassembled WGS sequence"/>
</dbReference>
<dbReference type="InterPro" id="IPR038282">
    <property type="entry name" value="DUF2267_sf"/>
</dbReference>
<organism evidence="1 2">
    <name type="scientific">Georgenia halotolerans</name>
    <dbReference type="NCBI Taxonomy" id="3028317"/>
    <lineage>
        <taxon>Bacteria</taxon>
        <taxon>Bacillati</taxon>
        <taxon>Actinomycetota</taxon>
        <taxon>Actinomycetes</taxon>
        <taxon>Micrococcales</taxon>
        <taxon>Bogoriellaceae</taxon>
        <taxon>Georgenia</taxon>
    </lineage>
</organism>
<proteinExistence type="predicted"/>